<name>A0A8J2PHV0_9HEXA</name>
<gene>
    <name evidence="1" type="ORF">AFUS01_LOCUS40609</name>
</gene>
<keyword evidence="2" id="KW-1185">Reference proteome</keyword>
<protein>
    <submittedName>
        <fullName evidence="1">Uncharacterized protein</fullName>
    </submittedName>
</protein>
<evidence type="ECO:0000313" key="2">
    <source>
        <dbReference type="Proteomes" id="UP000708208"/>
    </source>
</evidence>
<organism evidence="1 2">
    <name type="scientific">Allacma fusca</name>
    <dbReference type="NCBI Taxonomy" id="39272"/>
    <lineage>
        <taxon>Eukaryota</taxon>
        <taxon>Metazoa</taxon>
        <taxon>Ecdysozoa</taxon>
        <taxon>Arthropoda</taxon>
        <taxon>Hexapoda</taxon>
        <taxon>Collembola</taxon>
        <taxon>Symphypleona</taxon>
        <taxon>Sminthuridae</taxon>
        <taxon>Allacma</taxon>
    </lineage>
</organism>
<dbReference type="OrthoDB" id="8192811at2759"/>
<dbReference type="AlphaFoldDB" id="A0A8J2PHV0"/>
<dbReference type="EMBL" id="CAJVCH010557780">
    <property type="protein sequence ID" value="CAG7830833.1"/>
    <property type="molecule type" value="Genomic_DNA"/>
</dbReference>
<evidence type="ECO:0000313" key="1">
    <source>
        <dbReference type="EMBL" id="CAG7830833.1"/>
    </source>
</evidence>
<sequence>MDVAVISYQECLFSQNITDQIRHLFDRMVTPDSQRIDVVLQFYDLRDLDHHAVAAEVHRAKVQIIIISNHFLDKIRHEASGRKKISPINRALLSKRVIAVLTGIHATDIAQANEPGMKLKFIIRFLFFHSYSA</sequence>
<reference evidence="1" key="1">
    <citation type="submission" date="2021-06" db="EMBL/GenBank/DDBJ databases">
        <authorList>
            <person name="Hodson N. C."/>
            <person name="Mongue J. A."/>
            <person name="Jaron S. K."/>
        </authorList>
    </citation>
    <scope>NUCLEOTIDE SEQUENCE</scope>
</reference>
<proteinExistence type="predicted"/>
<dbReference type="Proteomes" id="UP000708208">
    <property type="component" value="Unassembled WGS sequence"/>
</dbReference>
<comment type="caution">
    <text evidence="1">The sequence shown here is derived from an EMBL/GenBank/DDBJ whole genome shotgun (WGS) entry which is preliminary data.</text>
</comment>
<accession>A0A8J2PHV0</accession>